<feature type="transmembrane region" description="Helical" evidence="1">
    <location>
        <begin position="72"/>
        <end position="96"/>
    </location>
</feature>
<gene>
    <name evidence="2" type="ORF">PXEA_LOCUS6041</name>
</gene>
<evidence type="ECO:0000256" key="1">
    <source>
        <dbReference type="SAM" id="Phobius"/>
    </source>
</evidence>
<sequence>MCLRLWRRVGTETRQTTLEVISQPVKVKRFVLAASFLLKLTVGTSFTFQFFHFYKTISEGVSHDYIAPFCQLFVMATKYLCALHLMTGFTALQAIWPNNAKLVGRHMSILQSARPCGRSVCGRCENRDIQPLSHNFGSDHTFTPPPASTYHEHVCQLCMLANKLRPSEDELVVTQTGRRHARMRDRMRR</sequence>
<protein>
    <submittedName>
        <fullName evidence="2">Uncharacterized protein</fullName>
    </submittedName>
</protein>
<proteinExistence type="predicted"/>
<reference evidence="2" key="1">
    <citation type="submission" date="2018-11" db="EMBL/GenBank/DDBJ databases">
        <authorList>
            <consortium name="Pathogen Informatics"/>
        </authorList>
    </citation>
    <scope>NUCLEOTIDE SEQUENCE</scope>
</reference>
<keyword evidence="1" id="KW-1133">Transmembrane helix</keyword>
<keyword evidence="1" id="KW-0812">Transmembrane</keyword>
<dbReference type="EMBL" id="CAAALY010015256">
    <property type="protein sequence ID" value="VEL12601.1"/>
    <property type="molecule type" value="Genomic_DNA"/>
</dbReference>
<dbReference type="AlphaFoldDB" id="A0A3S5FCH6"/>
<name>A0A3S5FCH6_9PLAT</name>
<organism evidence="2 3">
    <name type="scientific">Protopolystoma xenopodis</name>
    <dbReference type="NCBI Taxonomy" id="117903"/>
    <lineage>
        <taxon>Eukaryota</taxon>
        <taxon>Metazoa</taxon>
        <taxon>Spiralia</taxon>
        <taxon>Lophotrochozoa</taxon>
        <taxon>Platyhelminthes</taxon>
        <taxon>Monogenea</taxon>
        <taxon>Polyopisthocotylea</taxon>
        <taxon>Polystomatidea</taxon>
        <taxon>Polystomatidae</taxon>
        <taxon>Protopolystoma</taxon>
    </lineage>
</organism>
<evidence type="ECO:0000313" key="2">
    <source>
        <dbReference type="EMBL" id="VEL12601.1"/>
    </source>
</evidence>
<keyword evidence="3" id="KW-1185">Reference proteome</keyword>
<dbReference type="Proteomes" id="UP000784294">
    <property type="component" value="Unassembled WGS sequence"/>
</dbReference>
<keyword evidence="1" id="KW-0472">Membrane</keyword>
<accession>A0A3S5FCH6</accession>
<feature type="transmembrane region" description="Helical" evidence="1">
    <location>
        <begin position="30"/>
        <end position="52"/>
    </location>
</feature>
<evidence type="ECO:0000313" key="3">
    <source>
        <dbReference type="Proteomes" id="UP000784294"/>
    </source>
</evidence>
<comment type="caution">
    <text evidence="2">The sequence shown here is derived from an EMBL/GenBank/DDBJ whole genome shotgun (WGS) entry which is preliminary data.</text>
</comment>